<proteinExistence type="predicted"/>
<reference evidence="1" key="1">
    <citation type="journal article" date="2020" name="mSystems">
        <title>Genome- and Community-Level Interaction Insights into Carbon Utilization and Element Cycling Functions of Hydrothermarchaeota in Hydrothermal Sediment.</title>
        <authorList>
            <person name="Zhou Z."/>
            <person name="Liu Y."/>
            <person name="Xu W."/>
            <person name="Pan J."/>
            <person name="Luo Z.H."/>
            <person name="Li M."/>
        </authorList>
    </citation>
    <scope>NUCLEOTIDE SEQUENCE [LARGE SCALE GENOMIC DNA]</scope>
    <source>
        <strain evidence="1">SpSt-349</strain>
    </source>
</reference>
<accession>A0A831XDE7</accession>
<organism evidence="1">
    <name type="scientific">Geobacter metallireducens</name>
    <dbReference type="NCBI Taxonomy" id="28232"/>
    <lineage>
        <taxon>Bacteria</taxon>
        <taxon>Pseudomonadati</taxon>
        <taxon>Thermodesulfobacteriota</taxon>
        <taxon>Desulfuromonadia</taxon>
        <taxon>Geobacterales</taxon>
        <taxon>Geobacteraceae</taxon>
        <taxon>Geobacter</taxon>
    </lineage>
</organism>
<dbReference type="AlphaFoldDB" id="A0A831XDE7"/>
<evidence type="ECO:0000313" key="1">
    <source>
        <dbReference type="EMBL" id="HEN41337.1"/>
    </source>
</evidence>
<dbReference type="EMBL" id="DSOV01000009">
    <property type="protein sequence ID" value="HEN41337.1"/>
    <property type="molecule type" value="Genomic_DNA"/>
</dbReference>
<gene>
    <name evidence="1" type="ORF">ENQ87_03015</name>
</gene>
<name>A0A831XDE7_GEOME</name>
<comment type="caution">
    <text evidence="1">The sequence shown here is derived from an EMBL/GenBank/DDBJ whole genome shotgun (WGS) entry which is preliminary data.</text>
</comment>
<sequence>MEEPVFKFSFLSVAQVHSFAMDRPVSIVFGPDNMYWVVPEAIARELQRRGFEFCQ</sequence>
<protein>
    <submittedName>
        <fullName evidence="1">Uncharacterized protein</fullName>
    </submittedName>
</protein>